<evidence type="ECO:0000313" key="2">
    <source>
        <dbReference type="Proteomes" id="UP000190814"/>
    </source>
</evidence>
<protein>
    <submittedName>
        <fullName evidence="1">Uncharacterized protein</fullName>
    </submittedName>
</protein>
<dbReference type="RefSeq" id="WP_078767249.1">
    <property type="nucleotide sequence ID" value="NZ_FUXZ01000032.1"/>
</dbReference>
<gene>
    <name evidence="1" type="ORF">SAMN02745111_02458</name>
</gene>
<organism evidence="1 2">
    <name type="scientific">Eubacterium uniforme</name>
    <dbReference type="NCBI Taxonomy" id="39495"/>
    <lineage>
        <taxon>Bacteria</taxon>
        <taxon>Bacillati</taxon>
        <taxon>Bacillota</taxon>
        <taxon>Clostridia</taxon>
        <taxon>Eubacteriales</taxon>
        <taxon>Eubacteriaceae</taxon>
        <taxon>Eubacterium</taxon>
    </lineage>
</organism>
<proteinExistence type="predicted"/>
<accession>A0A1T4W7G4</accession>
<dbReference type="AlphaFoldDB" id="A0A1T4W7G4"/>
<reference evidence="1 2" key="1">
    <citation type="submission" date="2017-02" db="EMBL/GenBank/DDBJ databases">
        <authorList>
            <person name="Peterson S.W."/>
        </authorList>
    </citation>
    <scope>NUCLEOTIDE SEQUENCE [LARGE SCALE GENOMIC DNA]</scope>
    <source>
        <strain evidence="1 2">ATCC 35992</strain>
    </source>
</reference>
<name>A0A1T4W7G4_9FIRM</name>
<dbReference type="Proteomes" id="UP000190814">
    <property type="component" value="Unassembled WGS sequence"/>
</dbReference>
<keyword evidence="2" id="KW-1185">Reference proteome</keyword>
<sequence>MIVKVFLFENKSFSPNYHGTIYLDTNTFGETEAEKCFHLCNWSSWAEEKPEDNHTDIEACGHGLVLQTPTESWLALSVGWLKGTSHEISEYVYKQKDWF</sequence>
<dbReference type="EMBL" id="FUXZ01000032">
    <property type="protein sequence ID" value="SKA73222.1"/>
    <property type="molecule type" value="Genomic_DNA"/>
</dbReference>
<evidence type="ECO:0000313" key="1">
    <source>
        <dbReference type="EMBL" id="SKA73222.1"/>
    </source>
</evidence>